<dbReference type="UniPathway" id="UPA00391"/>
<dbReference type="RefSeq" id="WP_228352199.1">
    <property type="nucleotide sequence ID" value="NZ_JACEGA010000001.1"/>
</dbReference>
<gene>
    <name evidence="9" type="ORF">H0486_06290</name>
</gene>
<feature type="transmembrane region" description="Helical" evidence="7">
    <location>
        <begin position="515"/>
        <end position="534"/>
    </location>
</feature>
<feature type="transmembrane region" description="Helical" evidence="7">
    <location>
        <begin position="307"/>
        <end position="326"/>
    </location>
</feature>
<feature type="transmembrane region" description="Helical" evidence="7">
    <location>
        <begin position="1011"/>
        <end position="1032"/>
    </location>
</feature>
<evidence type="ECO:0000256" key="4">
    <source>
        <dbReference type="ARBA" id="ARBA00018141"/>
    </source>
</evidence>
<dbReference type="Proteomes" id="UP000574276">
    <property type="component" value="Unassembled WGS sequence"/>
</dbReference>
<comment type="catalytic activity">
    <reaction evidence="6">
        <text>7,8-dihydroneopterin 3'-triphosphate + H2O = 6-carboxy-5,6,7,8-tetrahydropterin + triphosphate + acetaldehyde + 2 H(+)</text>
        <dbReference type="Rhea" id="RHEA:27966"/>
        <dbReference type="ChEBI" id="CHEBI:15343"/>
        <dbReference type="ChEBI" id="CHEBI:15377"/>
        <dbReference type="ChEBI" id="CHEBI:15378"/>
        <dbReference type="ChEBI" id="CHEBI:18036"/>
        <dbReference type="ChEBI" id="CHEBI:58462"/>
        <dbReference type="ChEBI" id="CHEBI:61032"/>
        <dbReference type="EC" id="4.1.2.50"/>
    </reaction>
</comment>
<keyword evidence="7" id="KW-1133">Transmembrane helix</keyword>
<comment type="similarity">
    <text evidence="2">Belongs to the PTPS family. QueD subfamily.</text>
</comment>
<dbReference type="GO" id="GO:0070497">
    <property type="term" value="F:6-carboxytetrahydropterin synthase activity"/>
    <property type="evidence" value="ECO:0007669"/>
    <property type="project" value="UniProtKB-EC"/>
</dbReference>
<dbReference type="InterPro" id="IPR018776">
    <property type="entry name" value="Membrane_prot_PTPS-rel_domain"/>
</dbReference>
<evidence type="ECO:0000259" key="8">
    <source>
        <dbReference type="Pfam" id="PF10131"/>
    </source>
</evidence>
<feature type="transmembrane region" description="Helical" evidence="7">
    <location>
        <begin position="568"/>
        <end position="588"/>
    </location>
</feature>
<evidence type="ECO:0000256" key="2">
    <source>
        <dbReference type="ARBA" id="ARBA00008900"/>
    </source>
</evidence>
<evidence type="ECO:0000313" key="10">
    <source>
        <dbReference type="Proteomes" id="UP000574276"/>
    </source>
</evidence>
<comment type="caution">
    <text evidence="9">The sequence shown here is derived from an EMBL/GenBank/DDBJ whole genome shotgun (WGS) entry which is preliminary data.</text>
</comment>
<organism evidence="9 10">
    <name type="scientific">Variimorphobacter saccharofermentans</name>
    <dbReference type="NCBI Taxonomy" id="2755051"/>
    <lineage>
        <taxon>Bacteria</taxon>
        <taxon>Bacillati</taxon>
        <taxon>Bacillota</taxon>
        <taxon>Clostridia</taxon>
        <taxon>Lachnospirales</taxon>
        <taxon>Lachnospiraceae</taxon>
        <taxon>Variimorphobacter</taxon>
    </lineage>
</organism>
<accession>A0A839K0M7</accession>
<dbReference type="InterPro" id="IPR007115">
    <property type="entry name" value="6-PTP_synth/QueD"/>
</dbReference>
<feature type="transmembrane region" description="Helical" evidence="7">
    <location>
        <begin position="281"/>
        <end position="300"/>
    </location>
</feature>
<dbReference type="Pfam" id="PF10131">
    <property type="entry name" value="PTPS_related"/>
    <property type="match status" value="1"/>
</dbReference>
<feature type="transmembrane region" description="Helical" evidence="7">
    <location>
        <begin position="489"/>
        <end position="508"/>
    </location>
</feature>
<evidence type="ECO:0000256" key="7">
    <source>
        <dbReference type="SAM" id="Phobius"/>
    </source>
</evidence>
<feature type="transmembrane region" description="Helical" evidence="7">
    <location>
        <begin position="391"/>
        <end position="418"/>
    </location>
</feature>
<evidence type="ECO:0000256" key="5">
    <source>
        <dbReference type="ARBA" id="ARBA00031449"/>
    </source>
</evidence>
<feature type="transmembrane region" description="Helical" evidence="7">
    <location>
        <begin position="540"/>
        <end position="561"/>
    </location>
</feature>
<feature type="domain" description="Membrane protein 6-pyruvoyl-tetrahydropterin synthase-related" evidence="8">
    <location>
        <begin position="282"/>
        <end position="918"/>
    </location>
</feature>
<reference evidence="9 10" key="1">
    <citation type="submission" date="2020-07" db="EMBL/GenBank/DDBJ databases">
        <title>Characterization and genome sequencing of isolate MD1, a novel member within the family Lachnospiraceae.</title>
        <authorList>
            <person name="Rettenmaier R."/>
            <person name="Di Bello L."/>
            <person name="Zinser C."/>
            <person name="Scheitz K."/>
            <person name="Liebl W."/>
            <person name="Zverlov V."/>
        </authorList>
    </citation>
    <scope>NUCLEOTIDE SEQUENCE [LARGE SCALE GENOMIC DNA]</scope>
    <source>
        <strain evidence="9 10">MD1</strain>
    </source>
</reference>
<keyword evidence="7" id="KW-0472">Membrane</keyword>
<sequence length="1038" mass="119075">MSFRGYKFKFELHASHSALVNSSNQYHFHNFTIVLYLNNLSDYDLELVLYEDIESYISNWLSQFQNKLLEETLLFYNTTATLETIGDAFYTILCKKLLEKNFELVRLEIYENPTRIYSVSEKILDSTINELQVLPVYNASTVIGEDDLSLRDNIYEEIAATDSKKVNKEEINPLIELAKDTADISNENKSYTEAYTTQSKHGREPVKSEKKSRKLLKLAVALMLLLASSISIMYVIKISGVYPRGSDTLCHIYRADLIYHSIQSGVWYPLYDNMWYNGVEIMRYWGPLPLYFIALLQYFAQGDALNAYLLFIGVVYFIGGSGWLLFGWKYNRIGLSTFIGITWFLLPENMRVQIDDGNLPRALINSLLPFLFYFIWITLEEKKWSSLVSLIFINALIGLCHAGIATMVLFSVLIYLIVHAFANKSFKMHKFILIGMILSFALIGIWLFPALNGGAVSKGNSTNQVMSIFFENVIQSLNPTDRVQGDLSVFYYGLSLFVINILGVLLGTKKVRSSFLTAMLIFFCTSKSMYSIFVKLPFSQYLWMIRFIPLSLALIYMSIILWRDLKKWVYIMIGIIIILDILPSYQYIYAEPEKRVTDVRQAQYNKAEALAIVQAKEVTQQRMTLFDLSTYGAFAPYYVSGVEPKVQYTFGAGWEGARTASNIVQINSALTYGNYYFLFDRCLELGDDTILFRIDYLENKERDIEQLIKAGKQSGYDLVLQTGHSMVFHREIGESFGTIVTYKNIAIGEAAKNISLLFPSFKEGNSTNLSDYTFEELKNYDKIYLSDFTYNQGDDIESILRKLAENGVQIYIDMNKIPVNSKTNRNEILGVSAQVIAFHENFPSLYYLGKVYQPQEFSSEEEELKEEITDEVISWNTVYLDGITHIDGYCTLNDTQLVFAGTGKYDNIHFLGFNLLYHALISNDVEITKLLTELFGDKLEDIPMRVPVPLEIEFLPDRIIIDSKYDNVNTALALIDIFHSDKPLVQDNNLLVVNKGRTIIHIKYPYLKESLFLSISGIIATAIYLIITYRVFHKKSDK</sequence>
<feature type="transmembrane region" description="Helical" evidence="7">
    <location>
        <begin position="430"/>
        <end position="448"/>
    </location>
</feature>
<dbReference type="SUPFAM" id="SSF55620">
    <property type="entry name" value="Tetrahydrobiopterin biosynthesis enzymes-like"/>
    <property type="match status" value="1"/>
</dbReference>
<protein>
    <recommendedName>
        <fullName evidence="4">6-carboxy-5,6,7,8-tetrahydropterin synthase</fullName>
        <ecNumber evidence="3">4.1.2.50</ecNumber>
    </recommendedName>
    <alternativeName>
        <fullName evidence="5">Queuosine biosynthesis protein QueD</fullName>
    </alternativeName>
</protein>
<comment type="pathway">
    <text evidence="1">Purine metabolism; 7-cyano-7-deazaguanine biosynthesis.</text>
</comment>
<dbReference type="Pfam" id="PF01242">
    <property type="entry name" value="PTPS"/>
    <property type="match status" value="1"/>
</dbReference>
<dbReference type="EC" id="4.1.2.50" evidence="3"/>
<dbReference type="InterPro" id="IPR017543">
    <property type="entry name" value="6-PTP_synth-rel_bac"/>
</dbReference>
<feature type="transmembrane region" description="Helical" evidence="7">
    <location>
        <begin position="362"/>
        <end position="379"/>
    </location>
</feature>
<keyword evidence="7" id="KW-0812">Transmembrane</keyword>
<dbReference type="Gene3D" id="3.30.479.10">
    <property type="entry name" value="6-pyruvoyl tetrahydropterin synthase/QueD"/>
    <property type="match status" value="1"/>
</dbReference>
<proteinExistence type="inferred from homology"/>
<dbReference type="NCBIfam" id="TIGR03112">
    <property type="entry name" value="6_pyr_pter_rel"/>
    <property type="match status" value="1"/>
</dbReference>
<feature type="transmembrane region" description="Helical" evidence="7">
    <location>
        <begin position="332"/>
        <end position="350"/>
    </location>
</feature>
<dbReference type="InterPro" id="IPR038418">
    <property type="entry name" value="6-PTP_synth/QueD_sf"/>
</dbReference>
<evidence type="ECO:0000313" key="9">
    <source>
        <dbReference type="EMBL" id="MBB2182479.1"/>
    </source>
</evidence>
<evidence type="ECO:0000256" key="6">
    <source>
        <dbReference type="ARBA" id="ARBA00048807"/>
    </source>
</evidence>
<feature type="transmembrane region" description="Helical" evidence="7">
    <location>
        <begin position="215"/>
        <end position="236"/>
    </location>
</feature>
<name>A0A839K0M7_9FIRM</name>
<dbReference type="EMBL" id="JACEGA010000001">
    <property type="protein sequence ID" value="MBB2182479.1"/>
    <property type="molecule type" value="Genomic_DNA"/>
</dbReference>
<dbReference type="AlphaFoldDB" id="A0A839K0M7"/>
<evidence type="ECO:0000256" key="1">
    <source>
        <dbReference type="ARBA" id="ARBA00005061"/>
    </source>
</evidence>
<evidence type="ECO:0000256" key="3">
    <source>
        <dbReference type="ARBA" id="ARBA00012982"/>
    </source>
</evidence>
<keyword evidence="10" id="KW-1185">Reference proteome</keyword>